<name>A0ABY4K7N4_9FLAO</name>
<dbReference type="PANTHER" id="PTHR32305">
    <property type="match status" value="1"/>
</dbReference>
<dbReference type="PANTHER" id="PTHR32305:SF15">
    <property type="entry name" value="PROTEIN RHSA-RELATED"/>
    <property type="match status" value="1"/>
</dbReference>
<dbReference type="InterPro" id="IPR045619">
    <property type="entry name" value="DUF6443"/>
</dbReference>
<reference evidence="3" key="1">
    <citation type="submission" date="2022-04" db="EMBL/GenBank/DDBJ databases">
        <title>Evolutionary, genomic, and biogeographic characterization of Chryseobacterium nepalense represented by a plastic-degrading bacterium AC3.</title>
        <authorList>
            <person name="Yin Z."/>
            <person name="Liu X."/>
            <person name="Wang D."/>
            <person name="Xie Z."/>
        </authorList>
    </citation>
    <scope>NUCLEOTIDE SEQUENCE</scope>
    <source>
        <strain evidence="3">AC3</strain>
    </source>
</reference>
<evidence type="ECO:0000259" key="2">
    <source>
        <dbReference type="Pfam" id="PF20041"/>
    </source>
</evidence>
<protein>
    <submittedName>
        <fullName evidence="3">DUF6443 domain-containing protein</fullName>
    </submittedName>
</protein>
<dbReference type="InterPro" id="IPR022385">
    <property type="entry name" value="Rhs_assc_core"/>
</dbReference>
<proteinExistence type="predicted"/>
<organism evidence="3 4">
    <name type="scientific">Chryseobacterium nepalense</name>
    <dbReference type="NCBI Taxonomy" id="1854498"/>
    <lineage>
        <taxon>Bacteria</taxon>
        <taxon>Pseudomonadati</taxon>
        <taxon>Bacteroidota</taxon>
        <taxon>Flavobacteriia</taxon>
        <taxon>Flavobacteriales</taxon>
        <taxon>Weeksellaceae</taxon>
        <taxon>Chryseobacterium group</taxon>
        <taxon>Chryseobacterium</taxon>
    </lineage>
</organism>
<dbReference type="InterPro" id="IPR050708">
    <property type="entry name" value="T6SS_VgrG/RHS"/>
</dbReference>
<feature type="chain" id="PRO_5046839889" evidence="1">
    <location>
        <begin position="20"/>
        <end position="1195"/>
    </location>
</feature>
<dbReference type="NCBIfam" id="TIGR03696">
    <property type="entry name" value="Rhs_assc_core"/>
    <property type="match status" value="1"/>
</dbReference>
<evidence type="ECO:0000313" key="3">
    <source>
        <dbReference type="EMBL" id="UPQ76790.1"/>
    </source>
</evidence>
<evidence type="ECO:0000313" key="4">
    <source>
        <dbReference type="Proteomes" id="UP000830552"/>
    </source>
</evidence>
<dbReference type="SUPFAM" id="SSF53474">
    <property type="entry name" value="alpha/beta-Hydrolases"/>
    <property type="match status" value="1"/>
</dbReference>
<keyword evidence="4" id="KW-1185">Reference proteome</keyword>
<sequence length="1195" mass="133174">MKKILIPIGALLISGLSQAQLTTTENYVYSKTYLDYNSSGQPTKSAETVQYFDGLGRAKQVVNIKASPTGKDVVTHIEYDGFGRQVKDYLPVPQQITQNGAIYTSPLSNATQSTLYGSEKIFSEKILENSPLDRILQQKQVGNAWDTKPVQFGYDANTAEDAVKKYTTVTTWVNGATSSQISQSANYLAAQLYKNTVTDEDGNQTIEFKNGEGQVLLVRKMLSATEKVDTYYVYNEYNQLAYVIPPLASNVQTLSASDLDNLCYQYKYDGRNRLVEKKLPGKGWEYMLYDKQDRLVATQDTVMKEKGQWLYTKYDQFGRVAITGIGTGYQRSVEQGTVDSFGSNNVTRINTPFFNRQGIDVYYNNPDGSYPNSSNWVTLLSLNYYDSYPGYYFNPSFPTNILGEPTLTETNTAEGLSTKSLPVMSLVKNIEDDNWTKNYTYYDKKGRAIGSYSINHLGGRTQTESRLDFAGAVQQSITRHKRLDTDTDKVITENFTYDSQNRLLTHTHQVDNNPVEYLAQNTYNELSQLKNKKVGGTVLGSGLQKVDYAYNIRGWMTQINDPNNLSGDLFAYKIKYNEVEGLQTPDTSDASLQVLPKYNGNIAEVDWKTGVSANESLKRYGYVYDKLNRLSAGFYQNSTNPSLREYYEKATYDLNGNIKTIQRTAQRMGATALLIDNLTYDYENSNMSNRLQKVKDAVTLTQGFPYKATPTNIGYDDNGNMTSFPDKNISSIQYNYLNLPKKITQNSQVTDYVYRADGVKVKKLFGGLQTDYLDGFQYKFTYAWEDETGTMTSDGMKLRIIPTPEGYFDGLRNRYFYNYTDHLGNVRLSYSDADGNGQVTGDIVVNNCYDTPDGQVCNNYIITGEAEGVTNYYPFGLMHNAQSYSFDNAYNYKYQSQELQETGFYSFKWRNYMPDVGRFFNIDPLSEKYAYQSHYNFSENKVTSHRELEGLEAVPADNFNKNQSTLVVLGLGRADGRNGDGVGSGTNTLYSNLPKNLQTDGALSSLQNSLGSNIAVAAYTGTDSGLAATHMVETISNYRSVNPDGNVIMIGHSLGGKDILNAASSTTENINLVLTMEPVSVNAGGGTAYSSDPYSASLGGNVQNIISLSADKNMFSGGGGSKTVTGQNSIKATMTGTGHTNIDDSMTPYLKPLIQRTDQGVNPVKWFQNVNWNNFQVQPNVRTGDQQKKGTGSGS</sequence>
<dbReference type="Proteomes" id="UP000830552">
    <property type="component" value="Chromosome"/>
</dbReference>
<dbReference type="InterPro" id="IPR029058">
    <property type="entry name" value="AB_hydrolase_fold"/>
</dbReference>
<dbReference type="Gene3D" id="2.180.10.10">
    <property type="entry name" value="RHS repeat-associated core"/>
    <property type="match status" value="1"/>
</dbReference>
<evidence type="ECO:0000256" key="1">
    <source>
        <dbReference type="SAM" id="SignalP"/>
    </source>
</evidence>
<accession>A0ABY4K7N4</accession>
<dbReference type="RefSeq" id="WP_248393779.1">
    <property type="nucleotide sequence ID" value="NZ_CP096203.1"/>
</dbReference>
<dbReference type="EMBL" id="CP096203">
    <property type="protein sequence ID" value="UPQ76790.1"/>
    <property type="molecule type" value="Genomic_DNA"/>
</dbReference>
<keyword evidence="1" id="KW-0732">Signal</keyword>
<dbReference type="Pfam" id="PF20041">
    <property type="entry name" value="DUF6443"/>
    <property type="match status" value="1"/>
</dbReference>
<feature type="domain" description="DUF6443" evidence="2">
    <location>
        <begin position="35"/>
        <end position="149"/>
    </location>
</feature>
<gene>
    <name evidence="3" type="ORF">M0D58_04375</name>
</gene>
<feature type="signal peptide" evidence="1">
    <location>
        <begin position="1"/>
        <end position="19"/>
    </location>
</feature>